<evidence type="ECO:0000313" key="1">
    <source>
        <dbReference type="EMBL" id="GAH20934.1"/>
    </source>
</evidence>
<gene>
    <name evidence="1" type="ORF">S03H2_01546</name>
</gene>
<dbReference type="EMBL" id="BARU01000460">
    <property type="protein sequence ID" value="GAH20934.1"/>
    <property type="molecule type" value="Genomic_DNA"/>
</dbReference>
<dbReference type="AlphaFoldDB" id="X1EUT3"/>
<reference evidence="1" key="1">
    <citation type="journal article" date="2014" name="Front. Microbiol.">
        <title>High frequency of phylogenetically diverse reductive dehalogenase-homologous genes in deep subseafloor sedimentary metagenomes.</title>
        <authorList>
            <person name="Kawai M."/>
            <person name="Futagami T."/>
            <person name="Toyoda A."/>
            <person name="Takaki Y."/>
            <person name="Nishi S."/>
            <person name="Hori S."/>
            <person name="Arai W."/>
            <person name="Tsubouchi T."/>
            <person name="Morono Y."/>
            <person name="Uchiyama I."/>
            <person name="Ito T."/>
            <person name="Fujiyama A."/>
            <person name="Inagaki F."/>
            <person name="Takami H."/>
        </authorList>
    </citation>
    <scope>NUCLEOTIDE SEQUENCE</scope>
    <source>
        <strain evidence="1">Expedition CK06-06</strain>
    </source>
</reference>
<accession>X1EUT3</accession>
<name>X1EUT3_9ZZZZ</name>
<proteinExistence type="predicted"/>
<protein>
    <submittedName>
        <fullName evidence="1">Uncharacterized protein</fullName>
    </submittedName>
</protein>
<comment type="caution">
    <text evidence="1">The sequence shown here is derived from an EMBL/GenBank/DDBJ whole genome shotgun (WGS) entry which is preliminary data.</text>
</comment>
<sequence>YYWIATSLGVGVYLGSMIAIPARVAGELLSLASANESEE</sequence>
<feature type="non-terminal residue" evidence="1">
    <location>
        <position position="1"/>
    </location>
</feature>
<organism evidence="1">
    <name type="scientific">marine sediment metagenome</name>
    <dbReference type="NCBI Taxonomy" id="412755"/>
    <lineage>
        <taxon>unclassified sequences</taxon>
        <taxon>metagenomes</taxon>
        <taxon>ecological metagenomes</taxon>
    </lineage>
</organism>